<organism evidence="1 2">
    <name type="scientific">Planoprotostelium fungivorum</name>
    <dbReference type="NCBI Taxonomy" id="1890364"/>
    <lineage>
        <taxon>Eukaryota</taxon>
        <taxon>Amoebozoa</taxon>
        <taxon>Evosea</taxon>
        <taxon>Variosea</taxon>
        <taxon>Cavosteliida</taxon>
        <taxon>Cavosteliaceae</taxon>
        <taxon>Planoprotostelium</taxon>
    </lineage>
</organism>
<protein>
    <submittedName>
        <fullName evidence="1">Uncharacterized protein</fullName>
    </submittedName>
</protein>
<accession>A0A2P6NHC0</accession>
<evidence type="ECO:0000313" key="2">
    <source>
        <dbReference type="Proteomes" id="UP000241769"/>
    </source>
</evidence>
<proteinExistence type="predicted"/>
<dbReference type="InParanoid" id="A0A2P6NHC0"/>
<dbReference type="AlphaFoldDB" id="A0A2P6NHC0"/>
<reference evidence="1 2" key="1">
    <citation type="journal article" date="2018" name="Genome Biol. Evol.">
        <title>Multiple Roots of Fruiting Body Formation in Amoebozoa.</title>
        <authorList>
            <person name="Hillmann F."/>
            <person name="Forbes G."/>
            <person name="Novohradska S."/>
            <person name="Ferling I."/>
            <person name="Riege K."/>
            <person name="Groth M."/>
            <person name="Westermann M."/>
            <person name="Marz M."/>
            <person name="Spaller T."/>
            <person name="Winckler T."/>
            <person name="Schaap P."/>
            <person name="Glockner G."/>
        </authorList>
    </citation>
    <scope>NUCLEOTIDE SEQUENCE [LARGE SCALE GENOMIC DNA]</scope>
    <source>
        <strain evidence="1 2">Jena</strain>
    </source>
</reference>
<dbReference type="Proteomes" id="UP000241769">
    <property type="component" value="Unassembled WGS sequence"/>
</dbReference>
<sequence length="205" mass="23372">MSSVYISMRSECVPNRKTARSQGRAFNSRTIIIFVALLSLAATKILSIPSEYRAHITSVELDGSPPQEQSDLEFRETRRYDLNNHWYYEIDTYLNGKTVCKMTPFEESVYEIDPTNNPIAWTVNYGVNTLRPCHIGDDIGRRVKFDQGPDASEMCVSLDGTRPIYFGAATISQRYHVISNWTVGEELRNLPPLLTVNDADCQVYY</sequence>
<name>A0A2P6NHC0_9EUKA</name>
<comment type="caution">
    <text evidence="1">The sequence shown here is derived from an EMBL/GenBank/DDBJ whole genome shotgun (WGS) entry which is preliminary data.</text>
</comment>
<keyword evidence="2" id="KW-1185">Reference proteome</keyword>
<dbReference type="EMBL" id="MDYQ01000084">
    <property type="protein sequence ID" value="PRP83348.1"/>
    <property type="molecule type" value="Genomic_DNA"/>
</dbReference>
<gene>
    <name evidence="1" type="ORF">PROFUN_09329</name>
</gene>
<evidence type="ECO:0000313" key="1">
    <source>
        <dbReference type="EMBL" id="PRP83348.1"/>
    </source>
</evidence>